<dbReference type="EMBL" id="LJTC01000019">
    <property type="protein sequence ID" value="KPM77271.1"/>
    <property type="molecule type" value="Genomic_DNA"/>
</dbReference>
<name>A0A0P7DJK0_9GAMM</name>
<dbReference type="EMBL" id="LJTC01000020">
    <property type="protein sequence ID" value="KPM76870.1"/>
    <property type="molecule type" value="Genomic_DNA"/>
</dbReference>
<evidence type="ECO:0000313" key="4">
    <source>
        <dbReference type="Proteomes" id="UP000050378"/>
    </source>
</evidence>
<dbReference type="RefSeq" id="WP_200909120.1">
    <property type="nucleotide sequence ID" value="NZ_LJTC01000019.1"/>
</dbReference>
<proteinExistence type="predicted"/>
<sequence>KLPPYSPELNPIEQVWSWIRQHCLSNRVFSGYDEIVDEVSKAWNHFISIPDRVKKMCNREWIKLI</sequence>
<evidence type="ECO:0000313" key="3">
    <source>
        <dbReference type="EMBL" id="KPM77271.1"/>
    </source>
</evidence>
<dbReference type="Pfam" id="PF13358">
    <property type="entry name" value="DDE_3"/>
    <property type="match status" value="1"/>
</dbReference>
<dbReference type="GO" id="GO:0003676">
    <property type="term" value="F:nucleic acid binding"/>
    <property type="evidence" value="ECO:0007669"/>
    <property type="project" value="InterPro"/>
</dbReference>
<reference evidence="2 4" key="1">
    <citation type="submission" date="2015-09" db="EMBL/GenBank/DDBJ databases">
        <title>Draft Genome Sequence of Pseudoalteromonas lipolytica UCD-48B.</title>
        <authorList>
            <person name="Krusor M."/>
            <person name="Coil D.A."/>
            <person name="Lang J.M."/>
            <person name="Eisen J.A."/>
            <person name="Alexiev A."/>
        </authorList>
    </citation>
    <scope>NUCLEOTIDE SEQUENCE [LARGE SCALE GENOMIC DNA]</scope>
    <source>
        <strain evidence="2 4">UCD-48B</strain>
    </source>
</reference>
<feature type="non-terminal residue" evidence="2">
    <location>
        <position position="1"/>
    </location>
</feature>
<comment type="caution">
    <text evidence="2">The sequence shown here is derived from an EMBL/GenBank/DDBJ whole genome shotgun (WGS) entry which is preliminary data.</text>
</comment>
<dbReference type="Proteomes" id="UP000050378">
    <property type="component" value="Unassembled WGS sequence"/>
</dbReference>
<feature type="domain" description="Tc1-like transposase DDE" evidence="1">
    <location>
        <begin position="2"/>
        <end position="34"/>
    </location>
</feature>
<dbReference type="AlphaFoldDB" id="A0A0P7DJK0"/>
<evidence type="ECO:0000259" key="1">
    <source>
        <dbReference type="Pfam" id="PF13358"/>
    </source>
</evidence>
<protein>
    <recommendedName>
        <fullName evidence="1">Tc1-like transposase DDE domain-containing protein</fullName>
    </recommendedName>
</protein>
<dbReference type="InterPro" id="IPR038717">
    <property type="entry name" value="Tc1-like_DDE_dom"/>
</dbReference>
<organism evidence="2 4">
    <name type="scientific">Pseudoalteromonas lipolytica</name>
    <dbReference type="NCBI Taxonomy" id="570156"/>
    <lineage>
        <taxon>Bacteria</taxon>
        <taxon>Pseudomonadati</taxon>
        <taxon>Pseudomonadota</taxon>
        <taxon>Gammaproteobacteria</taxon>
        <taxon>Alteromonadales</taxon>
        <taxon>Pseudoalteromonadaceae</taxon>
        <taxon>Pseudoalteromonas</taxon>
    </lineage>
</organism>
<dbReference type="InterPro" id="IPR036397">
    <property type="entry name" value="RNaseH_sf"/>
</dbReference>
<evidence type="ECO:0000313" key="2">
    <source>
        <dbReference type="EMBL" id="KPM76870.1"/>
    </source>
</evidence>
<dbReference type="PATRIC" id="fig|570156.3.peg.1979"/>
<gene>
    <name evidence="3" type="ORF">AOG27_20275</name>
    <name evidence="2" type="ORF">AOG27_20405</name>
</gene>
<dbReference type="STRING" id="570156.AOG27_20275"/>
<dbReference type="Gene3D" id="3.30.420.10">
    <property type="entry name" value="Ribonuclease H-like superfamily/Ribonuclease H"/>
    <property type="match status" value="1"/>
</dbReference>
<accession>A0A0P7DJK0</accession>